<evidence type="ECO:0000256" key="3">
    <source>
        <dbReference type="ARBA" id="ARBA00022801"/>
    </source>
</evidence>
<name>A0A1I6LRJ1_9FIRM</name>
<dbReference type="RefSeq" id="WP_242940578.1">
    <property type="nucleotide sequence ID" value="NZ_FOYZ01000020.1"/>
</dbReference>
<reference evidence="6 7" key="1">
    <citation type="submission" date="2016-10" db="EMBL/GenBank/DDBJ databases">
        <authorList>
            <person name="de Groot N.N."/>
        </authorList>
    </citation>
    <scope>NUCLEOTIDE SEQUENCE [LARGE SCALE GENOMIC DNA]</scope>
    <source>
        <strain evidence="6 7">743A</strain>
    </source>
</reference>
<dbReference type="PANTHER" id="PTHR30417:SF1">
    <property type="entry name" value="N-ACETYLMURAMOYL-L-ALANINE AMIDASE AMID"/>
    <property type="match status" value="1"/>
</dbReference>
<dbReference type="Pfam" id="PF01510">
    <property type="entry name" value="Amidase_2"/>
    <property type="match status" value="1"/>
</dbReference>
<keyword evidence="3" id="KW-0378">Hydrolase</keyword>
<dbReference type="SMART" id="SM00644">
    <property type="entry name" value="Ami_2"/>
    <property type="match status" value="1"/>
</dbReference>
<dbReference type="InterPro" id="IPR036505">
    <property type="entry name" value="Amidase/PGRP_sf"/>
</dbReference>
<accession>A0A1I6LRJ1</accession>
<keyword evidence="4" id="KW-0961">Cell wall biogenesis/degradation</keyword>
<dbReference type="PANTHER" id="PTHR30417">
    <property type="entry name" value="N-ACETYLMURAMOYL-L-ALANINE AMIDASE AMID"/>
    <property type="match status" value="1"/>
</dbReference>
<dbReference type="AlphaFoldDB" id="A0A1I6LRJ1"/>
<evidence type="ECO:0000313" key="7">
    <source>
        <dbReference type="Proteomes" id="UP000199659"/>
    </source>
</evidence>
<dbReference type="Pfam" id="PF01476">
    <property type="entry name" value="LysM"/>
    <property type="match status" value="1"/>
</dbReference>
<dbReference type="CDD" id="cd06583">
    <property type="entry name" value="PGRP"/>
    <property type="match status" value="1"/>
</dbReference>
<proteinExistence type="predicted"/>
<feature type="domain" description="LysM" evidence="5">
    <location>
        <begin position="271"/>
        <end position="317"/>
    </location>
</feature>
<organism evidence="6 7">
    <name type="scientific">Anaeromicropila populeti</name>
    <dbReference type="NCBI Taxonomy" id="37658"/>
    <lineage>
        <taxon>Bacteria</taxon>
        <taxon>Bacillati</taxon>
        <taxon>Bacillota</taxon>
        <taxon>Clostridia</taxon>
        <taxon>Lachnospirales</taxon>
        <taxon>Lachnospiraceae</taxon>
        <taxon>Anaeromicropila</taxon>
    </lineage>
</organism>
<gene>
    <name evidence="6" type="ORF">SAMN05661086_03513</name>
</gene>
<dbReference type="InterPro" id="IPR036779">
    <property type="entry name" value="LysM_dom_sf"/>
</dbReference>
<protein>
    <recommendedName>
        <fullName evidence="2">N-acetylmuramoyl-L-alanine amidase</fullName>
        <ecNumber evidence="2">3.5.1.28</ecNumber>
    </recommendedName>
</protein>
<sequence>MRVIKQLCTKSDCYKAGKSIEVKGIMLHSVGCPQPKASVFLEKWNKPGVSSCVHGIVEPDGTVYQLLPWNHRGWHGGGASNDTHIGIEMTEPSTIHYTKGAEWIETGNGEITRKHVLATYQTAVTLLAALCEEYHLNPIADGVILSHAEGYQRGIASHHGDVEHIWTRFGLTMEQFRNDVKQRMGKKDSSREKETVSSLRIECYGRLKREMCIREGTSIKEECLTTYKKGAFVEVVSKCENGWLQIRCKESTSGYGYVSNVKSAYVSLGSEVYTVQKGDSLWRIAEDKLGKGIYYTKIKTLNGLTSDILSKGFQLLIP</sequence>
<dbReference type="STRING" id="37658.SAMN05661086_03513"/>
<dbReference type="SMART" id="SM00257">
    <property type="entry name" value="LysM"/>
    <property type="match status" value="1"/>
</dbReference>
<evidence type="ECO:0000313" key="6">
    <source>
        <dbReference type="EMBL" id="SFS06117.1"/>
    </source>
</evidence>
<dbReference type="InterPro" id="IPR002502">
    <property type="entry name" value="Amidase_domain"/>
</dbReference>
<dbReference type="CDD" id="cd00118">
    <property type="entry name" value="LysM"/>
    <property type="match status" value="1"/>
</dbReference>
<dbReference type="PROSITE" id="PS51782">
    <property type="entry name" value="LYSM"/>
    <property type="match status" value="1"/>
</dbReference>
<dbReference type="SUPFAM" id="SSF55846">
    <property type="entry name" value="N-acetylmuramoyl-L-alanine amidase-like"/>
    <property type="match status" value="1"/>
</dbReference>
<dbReference type="GO" id="GO:0009253">
    <property type="term" value="P:peptidoglycan catabolic process"/>
    <property type="evidence" value="ECO:0007669"/>
    <property type="project" value="InterPro"/>
</dbReference>
<dbReference type="Gene3D" id="3.10.350.10">
    <property type="entry name" value="LysM domain"/>
    <property type="match status" value="1"/>
</dbReference>
<comment type="catalytic activity">
    <reaction evidence="1">
        <text>Hydrolyzes the link between N-acetylmuramoyl residues and L-amino acid residues in certain cell-wall glycopeptides.</text>
        <dbReference type="EC" id="3.5.1.28"/>
    </reaction>
</comment>
<dbReference type="Gene3D" id="3.40.80.10">
    <property type="entry name" value="Peptidoglycan recognition protein-like"/>
    <property type="match status" value="1"/>
</dbReference>
<dbReference type="SUPFAM" id="SSF54106">
    <property type="entry name" value="LysM domain"/>
    <property type="match status" value="1"/>
</dbReference>
<dbReference type="Proteomes" id="UP000199659">
    <property type="component" value="Unassembled WGS sequence"/>
</dbReference>
<evidence type="ECO:0000256" key="1">
    <source>
        <dbReference type="ARBA" id="ARBA00001561"/>
    </source>
</evidence>
<evidence type="ECO:0000256" key="4">
    <source>
        <dbReference type="ARBA" id="ARBA00023316"/>
    </source>
</evidence>
<dbReference type="GO" id="GO:0008745">
    <property type="term" value="F:N-acetylmuramoyl-L-alanine amidase activity"/>
    <property type="evidence" value="ECO:0007669"/>
    <property type="project" value="UniProtKB-EC"/>
</dbReference>
<dbReference type="InterPro" id="IPR018392">
    <property type="entry name" value="LysM"/>
</dbReference>
<dbReference type="GO" id="GO:0009254">
    <property type="term" value="P:peptidoglycan turnover"/>
    <property type="evidence" value="ECO:0007669"/>
    <property type="project" value="TreeGrafter"/>
</dbReference>
<evidence type="ECO:0000259" key="5">
    <source>
        <dbReference type="PROSITE" id="PS51782"/>
    </source>
</evidence>
<dbReference type="GO" id="GO:0071555">
    <property type="term" value="P:cell wall organization"/>
    <property type="evidence" value="ECO:0007669"/>
    <property type="project" value="UniProtKB-KW"/>
</dbReference>
<dbReference type="InterPro" id="IPR051206">
    <property type="entry name" value="NAMLAA_amidase_2"/>
</dbReference>
<dbReference type="Gene3D" id="2.30.30.40">
    <property type="entry name" value="SH3 Domains"/>
    <property type="match status" value="1"/>
</dbReference>
<dbReference type="EMBL" id="FOYZ01000020">
    <property type="protein sequence ID" value="SFS06117.1"/>
    <property type="molecule type" value="Genomic_DNA"/>
</dbReference>
<dbReference type="EC" id="3.5.1.28" evidence="2"/>
<evidence type="ECO:0000256" key="2">
    <source>
        <dbReference type="ARBA" id="ARBA00011901"/>
    </source>
</evidence>
<keyword evidence="7" id="KW-1185">Reference proteome</keyword>